<dbReference type="InterPro" id="IPR045497">
    <property type="entry name" value="DUF6438"/>
</dbReference>
<evidence type="ECO:0000313" key="3">
    <source>
        <dbReference type="Proteomes" id="UP000618240"/>
    </source>
</evidence>
<sequence length="330" mass="38149">MLSKIDSLGTESEVQSFIRNCKLSKSSCFPNFELKTIQSFDENYHDVTDKIKNTADSLNINKSFYKGDFDHNGKTDLLVIGDDKTCRGYDEKSQKETSCTSTAKIILDLGDSYHIKNIKHVFFDFAIPAPVKIDGKDYIALFFEEFTEDLEASTYKLNSKIIKKTLDYKFDDFIEYNPSPVTYYSIQKIEYATGMCYGTCPMFSMELNKNGTSKFIAKAFNFTNENDPKALDKAYEILNKGKNEGYFEAKIKDADFLTFESILNYINFSQLKEDYAVRWTDDQSCTLTITYDNGKTKTIKDYGLSGTYGLKLFYRKLFDLRFNQDWKKIK</sequence>
<dbReference type="Pfam" id="PF20033">
    <property type="entry name" value="DUF6438"/>
    <property type="match status" value="1"/>
</dbReference>
<evidence type="ECO:0000313" key="2">
    <source>
        <dbReference type="EMBL" id="MCA6068414.1"/>
    </source>
</evidence>
<dbReference type="RefSeq" id="WP_225689631.1">
    <property type="nucleotide sequence ID" value="NZ_JAERSE020000004.1"/>
</dbReference>
<evidence type="ECO:0000259" key="1">
    <source>
        <dbReference type="Pfam" id="PF20033"/>
    </source>
</evidence>
<accession>A0ABS8A341</accession>
<organism evidence="2 3">
    <name type="scientific">Chryseobacterium tagetis</name>
    <dbReference type="NCBI Taxonomy" id="2801334"/>
    <lineage>
        <taxon>Bacteria</taxon>
        <taxon>Pseudomonadati</taxon>
        <taxon>Bacteroidota</taxon>
        <taxon>Flavobacteriia</taxon>
        <taxon>Flavobacteriales</taxon>
        <taxon>Weeksellaceae</taxon>
        <taxon>Chryseobacterium group</taxon>
        <taxon>Chryseobacterium</taxon>
    </lineage>
</organism>
<gene>
    <name evidence="2" type="ORF">JI747_014580</name>
</gene>
<dbReference type="Proteomes" id="UP000618240">
    <property type="component" value="Unassembled WGS sequence"/>
</dbReference>
<name>A0ABS8A341_9FLAO</name>
<reference evidence="2 3" key="1">
    <citation type="submission" date="2021-09" db="EMBL/GenBank/DDBJ databases">
        <title>Genome sequencing and assembly of Chryseobacterium sp. RG1.</title>
        <authorList>
            <person name="Chhetri G."/>
        </authorList>
    </citation>
    <scope>NUCLEOTIDE SEQUENCE [LARGE SCALE GENOMIC DNA]</scope>
    <source>
        <strain evidence="2 3">RG1</strain>
    </source>
</reference>
<protein>
    <submittedName>
        <fullName evidence="2">DUF6438 domain-containing protein</fullName>
    </submittedName>
</protein>
<feature type="domain" description="DUF6438" evidence="1">
    <location>
        <begin position="188"/>
        <end position="320"/>
    </location>
</feature>
<keyword evidence="3" id="KW-1185">Reference proteome</keyword>
<proteinExistence type="predicted"/>
<dbReference type="EMBL" id="JAERSE020000004">
    <property type="protein sequence ID" value="MCA6068414.1"/>
    <property type="molecule type" value="Genomic_DNA"/>
</dbReference>
<comment type="caution">
    <text evidence="2">The sequence shown here is derived from an EMBL/GenBank/DDBJ whole genome shotgun (WGS) entry which is preliminary data.</text>
</comment>